<sequence>MKYQFLLLLLLSLSCSAQKTEISNLKEGKATFEFHKNTEPAAGTGVLGMQTKKSFAILIDQNSTDHSPEIFNKVQFETMNFDGKKSTIFLCIYENENGLPGKILDNAKIIIETPIRKNKIIANLSSLKIKVPTNAYFIGFEWILSKENIINGAQNAGAKPYNPAISGIQIEKPNLYFFDKKWQKDKELLSSSLKIDVDYIPEN</sequence>
<accession>A0ABS0FD04</accession>
<evidence type="ECO:0000313" key="3">
    <source>
        <dbReference type="Proteomes" id="UP000660070"/>
    </source>
</evidence>
<dbReference type="RefSeq" id="WP_196080021.1">
    <property type="nucleotide sequence ID" value="NZ_JADPVI010000002.1"/>
</dbReference>
<gene>
    <name evidence="2" type="ORF">IV494_10140</name>
</gene>
<proteinExistence type="predicted"/>
<name>A0ABS0FD04_9FLAO</name>
<evidence type="ECO:0000256" key="1">
    <source>
        <dbReference type="SAM" id="SignalP"/>
    </source>
</evidence>
<organism evidence="2 3">
    <name type="scientific">Kaistella gelatinilytica</name>
    <dbReference type="NCBI Taxonomy" id="2787636"/>
    <lineage>
        <taxon>Bacteria</taxon>
        <taxon>Pseudomonadati</taxon>
        <taxon>Bacteroidota</taxon>
        <taxon>Flavobacteriia</taxon>
        <taxon>Flavobacteriales</taxon>
        <taxon>Weeksellaceae</taxon>
        <taxon>Chryseobacterium group</taxon>
        <taxon>Kaistella</taxon>
    </lineage>
</organism>
<dbReference type="EMBL" id="JADPVI010000002">
    <property type="protein sequence ID" value="MBF8457537.1"/>
    <property type="molecule type" value="Genomic_DNA"/>
</dbReference>
<keyword evidence="1" id="KW-0732">Signal</keyword>
<reference evidence="2 3" key="1">
    <citation type="submission" date="2020-11" db="EMBL/GenBank/DDBJ databases">
        <title>Kaistella gelatinilytica sp. nov., a flavobacterium isolated from Antarctic Soil.</title>
        <authorList>
            <person name="Li J."/>
        </authorList>
    </citation>
    <scope>NUCLEOTIDE SEQUENCE [LARGE SCALE GENOMIC DNA]</scope>
    <source>
        <strain evidence="2 3">G5-32</strain>
    </source>
</reference>
<feature type="chain" id="PRO_5046542268" evidence="1">
    <location>
        <begin position="18"/>
        <end position="203"/>
    </location>
</feature>
<comment type="caution">
    <text evidence="2">The sequence shown here is derived from an EMBL/GenBank/DDBJ whole genome shotgun (WGS) entry which is preliminary data.</text>
</comment>
<protein>
    <submittedName>
        <fullName evidence="2">Uncharacterized protein</fullName>
    </submittedName>
</protein>
<evidence type="ECO:0000313" key="2">
    <source>
        <dbReference type="EMBL" id="MBF8457537.1"/>
    </source>
</evidence>
<keyword evidence="3" id="KW-1185">Reference proteome</keyword>
<dbReference type="Proteomes" id="UP000660070">
    <property type="component" value="Unassembled WGS sequence"/>
</dbReference>
<dbReference type="PROSITE" id="PS51257">
    <property type="entry name" value="PROKAR_LIPOPROTEIN"/>
    <property type="match status" value="1"/>
</dbReference>
<feature type="signal peptide" evidence="1">
    <location>
        <begin position="1"/>
        <end position="17"/>
    </location>
</feature>